<gene>
    <name evidence="2" type="ordered locus">Rsph17025_0828</name>
    <name evidence="3" type="ordered locus">Rsph17025_0920</name>
</gene>
<dbReference type="BioCyc" id="RSPH349102:G1G8M-848-MONOMER"/>
<feature type="compositionally biased region" description="Acidic residues" evidence="1">
    <location>
        <begin position="812"/>
        <end position="821"/>
    </location>
</feature>
<evidence type="ECO:0000313" key="2">
    <source>
        <dbReference type="EMBL" id="ABP69732.1"/>
    </source>
</evidence>
<dbReference type="HOGENOM" id="CLU_355964_0_0_5"/>
<feature type="region of interest" description="Disordered" evidence="1">
    <location>
        <begin position="789"/>
        <end position="821"/>
    </location>
</feature>
<protein>
    <submittedName>
        <fullName evidence="2">Uncharacterized protein</fullName>
    </submittedName>
</protein>
<proteinExistence type="predicted"/>
<dbReference type="BioCyc" id="RSPH349102:G1G8M-944-MONOMER"/>
<sequence length="821" mass="92777">MPKISFTIDQVYPGSGAFELNTCNNPDCFNFGRPYETEEARSGRFALSHPDLSPEQVAVVEAHGPGAYKLAGADAAHRRISKAFEYEDDPHEWVDQRTVRCKAQLRNGTICNTGFSILSDDHLHAEVERLRNHNGVLDGPACRACNTRFLAKPEEFILAGTHLRTKDSKGKRIVNTGTPEAVRVIHKPCKGRKGAKITISVPHRRQKETTENLRILHALINSAGILDIRRIVGPAATGKAPGISRIYDRIAWLEQVFLAYEREMLRRWRERMEKSSRTVEHRLSHDDLVLLANWETASDKRNTQLNVSITADATSGYVYRCDVDFDPRISPMEEFNRSYFDEEGRLANLTWDYRDAQSCPVPRFSWQRPTGRLHEPQFFAACINEIKDFRSKLKAGLAPNPENTDPRVMAAWLGSEESLETIRAVAEGWFGFNLSKLPLRGSFRGVTTRDIYTKAAHFLLLKEMLPRGRIVLTTEQEATLPTILPHIFADEIREDRFTWLAMSFNKKAKKPEIVGKVKDYRKRRQSFENEGLYDGRFSLATDTAEITRAFISTYMAVATRGENGSQAPYPTSHYQTSAFPSLWIRSPTQASGELDKIVGFPILRASLRRELKEIPFDGTGLPDDLRDEIAEQVYLATLQPVSSFMNSVRERLSVATRAGSGGARVGGSYIQGAVFNPRTLISLLNIYRVAFNFLEPRPYASPYEDSWFLEEEDLTERPIRTLRYPGSDITVEVPKKARRAIVKKTPAMRHGVDAYRRRKDGTAAVPNLRRLIYRPWLYAGTKVGAKLDRSSVKNAERADTARGDVGATAPDPDLDLQADRE</sequence>
<reference evidence="2" key="1">
    <citation type="submission" date="2007-04" db="EMBL/GenBank/DDBJ databases">
        <title>Complete sequence of chromosome of Rhodobacter sphaeroides ATCC 17025.</title>
        <authorList>
            <consortium name="US DOE Joint Genome Institute"/>
            <person name="Copeland A."/>
            <person name="Lucas S."/>
            <person name="Lapidus A."/>
            <person name="Barry K."/>
            <person name="Detter J.C."/>
            <person name="Glavina del Rio T."/>
            <person name="Hammon N."/>
            <person name="Israni S."/>
            <person name="Dalin E."/>
            <person name="Tice H."/>
            <person name="Pitluck S."/>
            <person name="Chertkov O."/>
            <person name="Brettin T."/>
            <person name="Bruce D."/>
            <person name="Han C."/>
            <person name="Schmutz J."/>
            <person name="Larimer F."/>
            <person name="Land M."/>
            <person name="Hauser L."/>
            <person name="Kyrpides N."/>
            <person name="Kim E."/>
            <person name="Richardson P."/>
            <person name="Mackenzie C."/>
            <person name="Choudhary M."/>
            <person name="Donohue T.J."/>
            <person name="Kaplan S."/>
        </authorList>
    </citation>
    <scope>NUCLEOTIDE SEQUENCE [LARGE SCALE GENOMIC DNA]</scope>
    <source>
        <strain evidence="2">ATCC 17025</strain>
    </source>
</reference>
<feature type="compositionally biased region" description="Basic and acidic residues" evidence="1">
    <location>
        <begin position="789"/>
        <end position="802"/>
    </location>
</feature>
<dbReference type="AlphaFoldDB" id="A4WQR8"/>
<dbReference type="eggNOG" id="ENOG5033G8W">
    <property type="taxonomic scope" value="Bacteria"/>
</dbReference>
<accession>A4WQR8</accession>
<name>A4WQR8_CERS5</name>
<dbReference type="EMBL" id="CP000661">
    <property type="protein sequence ID" value="ABP69732.1"/>
    <property type="molecule type" value="Genomic_DNA"/>
</dbReference>
<evidence type="ECO:0000256" key="1">
    <source>
        <dbReference type="SAM" id="MobiDB-lite"/>
    </source>
</evidence>
<evidence type="ECO:0000313" key="3">
    <source>
        <dbReference type="EMBL" id="ABP69822.1"/>
    </source>
</evidence>
<dbReference type="KEGG" id="rsq:Rsph17025_0828"/>
<dbReference type="EMBL" id="CP000661">
    <property type="protein sequence ID" value="ABP69822.1"/>
    <property type="molecule type" value="Genomic_DNA"/>
</dbReference>
<organism evidence="2">
    <name type="scientific">Cereibacter sphaeroides (strain ATCC 17025 / ATH 2.4.3)</name>
    <name type="common">Rhodobacter sphaeroides</name>
    <dbReference type="NCBI Taxonomy" id="349102"/>
    <lineage>
        <taxon>Bacteria</taxon>
        <taxon>Pseudomonadati</taxon>
        <taxon>Pseudomonadota</taxon>
        <taxon>Alphaproteobacteria</taxon>
        <taxon>Rhodobacterales</taxon>
        <taxon>Paracoccaceae</taxon>
        <taxon>Cereibacter</taxon>
    </lineage>
</organism>
<dbReference type="KEGG" id="rsq:Rsph17025_0920"/>